<dbReference type="Proteomes" id="UP000011668">
    <property type="component" value="Unassembled WGS sequence"/>
</dbReference>
<dbReference type="HOGENOM" id="CLU_2499414_0_0_1"/>
<sequence length="86" mass="9655">MVASCPLNIRILSLKGIPNQDPSNLLLHTRNTSLFTSSHLQPALFLLPLFPRGIRIGGSNKERNLAPDPIVQHHLRNRLPIRFSTL</sequence>
<reference evidence="1 2" key="1">
    <citation type="journal article" date="2013" name="Nat. Commun.">
        <title>The evolution and pathogenic mechanisms of the rice sheath blight pathogen.</title>
        <authorList>
            <person name="Zheng A."/>
            <person name="Lin R."/>
            <person name="Xu L."/>
            <person name="Qin P."/>
            <person name="Tang C."/>
            <person name="Ai P."/>
            <person name="Zhang D."/>
            <person name="Liu Y."/>
            <person name="Sun Z."/>
            <person name="Feng H."/>
            <person name="Wang Y."/>
            <person name="Chen Y."/>
            <person name="Liang X."/>
            <person name="Fu R."/>
            <person name="Li Q."/>
            <person name="Zhang J."/>
            <person name="Yu X."/>
            <person name="Xie Z."/>
            <person name="Ding L."/>
            <person name="Guan P."/>
            <person name="Tang J."/>
            <person name="Liang Y."/>
            <person name="Wang S."/>
            <person name="Deng Q."/>
            <person name="Li S."/>
            <person name="Zhu J."/>
            <person name="Wang L."/>
            <person name="Liu H."/>
            <person name="Li P."/>
        </authorList>
    </citation>
    <scope>NUCLEOTIDE SEQUENCE [LARGE SCALE GENOMIC DNA]</scope>
    <source>
        <strain evidence="2">AG-1 IA</strain>
    </source>
</reference>
<comment type="caution">
    <text evidence="1">The sequence shown here is derived from an EMBL/GenBank/DDBJ whole genome shotgun (WGS) entry which is preliminary data.</text>
</comment>
<organism evidence="1 2">
    <name type="scientific">Thanatephorus cucumeris (strain AG1-IA)</name>
    <name type="common">Rice sheath blight fungus</name>
    <name type="synonym">Rhizoctonia solani</name>
    <dbReference type="NCBI Taxonomy" id="983506"/>
    <lineage>
        <taxon>Eukaryota</taxon>
        <taxon>Fungi</taxon>
        <taxon>Dikarya</taxon>
        <taxon>Basidiomycota</taxon>
        <taxon>Agaricomycotina</taxon>
        <taxon>Agaricomycetes</taxon>
        <taxon>Cantharellales</taxon>
        <taxon>Ceratobasidiaceae</taxon>
        <taxon>Rhizoctonia</taxon>
        <taxon>Rhizoctonia solani AG-1</taxon>
    </lineage>
</organism>
<proteinExistence type="predicted"/>
<dbReference type="EMBL" id="AFRT01001086">
    <property type="protein sequence ID" value="ELU41281.1"/>
    <property type="molecule type" value="Genomic_DNA"/>
</dbReference>
<accession>L8WT59</accession>
<name>L8WT59_THACA</name>
<protein>
    <submittedName>
        <fullName evidence="1">Uncharacterized protein</fullName>
    </submittedName>
</protein>
<evidence type="ECO:0000313" key="1">
    <source>
        <dbReference type="EMBL" id="ELU41281.1"/>
    </source>
</evidence>
<dbReference type="AlphaFoldDB" id="L8WT59"/>
<evidence type="ECO:0000313" key="2">
    <source>
        <dbReference type="Proteomes" id="UP000011668"/>
    </source>
</evidence>
<gene>
    <name evidence="1" type="ORF">AG1IA_04685</name>
</gene>
<keyword evidence="2" id="KW-1185">Reference proteome</keyword>